<keyword evidence="1" id="KW-0732">Signal</keyword>
<dbReference type="EnsemblMetazoa" id="BGLB039341-RA">
    <property type="protein sequence ID" value="BGLB039341-PA"/>
    <property type="gene ID" value="BGLB039341"/>
</dbReference>
<sequence>MYLTFIWTIATAIVTSQALVGKMCMVESECDVGECCQILSEFMVASKRQDALLNTVIQPTKSGTCQKYKTEGDPCNGFEKMNGYCSCAPGTYCHTYEIPIPTVSVRSLAIERPGYQWISRCEKQGV</sequence>
<organism evidence="2 3">
    <name type="scientific">Biomphalaria glabrata</name>
    <name type="common">Bloodfluke planorb</name>
    <name type="synonym">Freshwater snail</name>
    <dbReference type="NCBI Taxonomy" id="6526"/>
    <lineage>
        <taxon>Eukaryota</taxon>
        <taxon>Metazoa</taxon>
        <taxon>Spiralia</taxon>
        <taxon>Lophotrochozoa</taxon>
        <taxon>Mollusca</taxon>
        <taxon>Gastropoda</taxon>
        <taxon>Heterobranchia</taxon>
        <taxon>Euthyneura</taxon>
        <taxon>Panpulmonata</taxon>
        <taxon>Hygrophila</taxon>
        <taxon>Lymnaeoidea</taxon>
        <taxon>Planorbidae</taxon>
        <taxon>Biomphalaria</taxon>
    </lineage>
</organism>
<dbReference type="VEuPathDB" id="VectorBase:BGLAX_050781"/>
<dbReference type="VEuPathDB" id="VectorBase:BGLB039341"/>
<accession>A0A2C9M7G9</accession>
<evidence type="ECO:0000256" key="1">
    <source>
        <dbReference type="SAM" id="SignalP"/>
    </source>
</evidence>
<reference evidence="2" key="1">
    <citation type="submission" date="2020-05" db="UniProtKB">
        <authorList>
            <consortium name="EnsemblMetazoa"/>
        </authorList>
    </citation>
    <scope>IDENTIFICATION</scope>
    <source>
        <strain evidence="2">BB02</strain>
    </source>
</reference>
<proteinExistence type="predicted"/>
<feature type="chain" id="PRO_5013016741" description="Prokineticin domain-containing protein" evidence="1">
    <location>
        <begin position="19"/>
        <end position="126"/>
    </location>
</feature>
<dbReference type="OrthoDB" id="6132230at2759"/>
<evidence type="ECO:0000313" key="3">
    <source>
        <dbReference type="Proteomes" id="UP000076420"/>
    </source>
</evidence>
<dbReference type="RefSeq" id="XP_013069988.2">
    <property type="nucleotide sequence ID" value="XM_013214534.2"/>
</dbReference>
<dbReference type="KEGG" id="bgt:106057365"/>
<dbReference type="AlphaFoldDB" id="A0A2C9M7G9"/>
<evidence type="ECO:0000313" key="2">
    <source>
        <dbReference type="EnsemblMetazoa" id="BGLB039341-PA"/>
    </source>
</evidence>
<evidence type="ECO:0008006" key="4">
    <source>
        <dbReference type="Google" id="ProtNLM"/>
    </source>
</evidence>
<name>A0A2C9M7G9_BIOGL</name>
<gene>
    <name evidence="2" type="primary">106057365</name>
</gene>
<dbReference type="Proteomes" id="UP000076420">
    <property type="component" value="Unassembled WGS sequence"/>
</dbReference>
<protein>
    <recommendedName>
        <fullName evidence="4">Prokineticin domain-containing protein</fullName>
    </recommendedName>
</protein>
<feature type="signal peptide" evidence="1">
    <location>
        <begin position="1"/>
        <end position="18"/>
    </location>
</feature>